<feature type="domain" description="Acyl-CoA dehydrogenase C-terminal" evidence="16">
    <location>
        <begin position="255"/>
        <end position="388"/>
    </location>
</feature>
<dbReference type="SMR" id="Q9LBX2"/>
<dbReference type="InterPro" id="IPR037069">
    <property type="entry name" value="AcylCoA_DH/ox_N_sf"/>
</dbReference>
<dbReference type="PANTHER" id="PTHR43884">
    <property type="entry name" value="ACYL-COA DEHYDROGENASE"/>
    <property type="match status" value="1"/>
</dbReference>
<sequence length="414" mass="45757">MRTIHANSSAVREDHRALDVATELAKTFRVTVRERERAGGTPKAERDAIRRSGLLTLLISKERGGLGESWPTVYEAIAEIASADASLGHLFGYHFSNFAYVDLFASPEQKARWYPQAVRERWFLGNASSENNAHVLDWRVTATPLPDGSYEINGTKAFCSGSADADRLLVFAVTSRDPNGDGRIVAALIPSDRAGVQVNGDWDSLGMRQTDSGSVTFSGVVVYPDELLGTPGQVTDAFASGSKPSLWTPITQLIFTHLYLGIARGALEEAAHYSRSHSRPFTLAGVEKATEDPYVLAIYGEFAAQLQVAEAGAREVALRVQELWERNHVTPEQRGQLMVQVASAKIVATRLVIELTSRLYEAMGARAAASRQFGFDRFWRDARTHTLHDPVAYKIREVGNWFLNHRFPTPSFYS</sequence>
<evidence type="ECO:0000256" key="12">
    <source>
        <dbReference type="ARBA" id="ARBA00048445"/>
    </source>
</evidence>
<dbReference type="PDBsum" id="5XDB"/>
<dbReference type="BRENDA" id="1.14.14.21">
    <property type="organism ID" value="6850"/>
</dbReference>
<feature type="binding site" evidence="19 20">
    <location>
        <position position="93"/>
    </location>
    <ligand>
        <name>FMN</name>
        <dbReference type="ChEBI" id="CHEBI:58210"/>
    </ligand>
</feature>
<feature type="domain" description="Acyl-CoA oxidase/dehydrogenase middle" evidence="14">
    <location>
        <begin position="141"/>
        <end position="220"/>
    </location>
</feature>
<evidence type="ECO:0000256" key="9">
    <source>
        <dbReference type="ARBA" id="ARBA00034328"/>
    </source>
</evidence>
<dbReference type="AlphaFoldDB" id="Q9LBX2"/>
<evidence type="ECO:0007829" key="18">
    <source>
        <dbReference type="PDB" id="5XB8"/>
    </source>
</evidence>
<dbReference type="Gene3D" id="1.20.140.10">
    <property type="entry name" value="Butyryl-CoA Dehydrogenase, subunit A, domain 3"/>
    <property type="match status" value="1"/>
</dbReference>
<evidence type="ECO:0000256" key="8">
    <source>
        <dbReference type="ARBA" id="ARBA00034317"/>
    </source>
</evidence>
<keyword evidence="6" id="KW-0503">Monooxygenase</keyword>
<evidence type="ECO:0000256" key="3">
    <source>
        <dbReference type="ARBA" id="ARBA00022643"/>
    </source>
</evidence>
<comment type="subcellular location">
    <subcellularLocation>
        <location evidence="1">Cytoplasm</location>
    </subcellularLocation>
</comment>
<organism evidence="17">
    <name type="scientific">Paenibacillus sp. A11-2</name>
    <dbReference type="NCBI Taxonomy" id="107035"/>
    <lineage>
        <taxon>Bacteria</taxon>
        <taxon>Bacillati</taxon>
        <taxon>Bacillota</taxon>
        <taxon>Bacilli</taxon>
        <taxon>Bacillales</taxon>
        <taxon>Paenibacillaceae</taxon>
        <taxon>Paenibacillus</taxon>
    </lineage>
</organism>
<dbReference type="PDB" id="5XDB">
    <property type="method" value="X-ray"/>
    <property type="resolution" value="1.81 A"/>
    <property type="chains" value="A/B/C/D=1-414"/>
</dbReference>
<protein>
    <recommendedName>
        <fullName evidence="10">Dibenzothiophene monooxygenase</fullName>
        <ecNumber evidence="9">1.14.14.21</ecNumber>
    </recommendedName>
</protein>
<dbReference type="PIR" id="JC7233">
    <property type="entry name" value="JC7233"/>
</dbReference>
<evidence type="ECO:0000256" key="13">
    <source>
        <dbReference type="ARBA" id="ARBA00049456"/>
    </source>
</evidence>
<dbReference type="Pfam" id="PF02770">
    <property type="entry name" value="Acyl-CoA_dh_M"/>
    <property type="match status" value="1"/>
</dbReference>
<evidence type="ECO:0000256" key="5">
    <source>
        <dbReference type="ARBA" id="ARBA00023002"/>
    </source>
</evidence>
<name>Q9LBX2_9BACL</name>
<dbReference type="EMBL" id="AB033997">
    <property type="protein sequence ID" value="BAA94833.1"/>
    <property type="molecule type" value="Genomic_DNA"/>
</dbReference>
<dbReference type="PDBsum" id="5XDC"/>
<feature type="binding site" evidence="19 20">
    <location>
        <position position="366"/>
    </location>
    <ligand>
        <name>FMN</name>
        <dbReference type="ChEBI" id="CHEBI:58210"/>
    </ligand>
</feature>
<dbReference type="InterPro" id="IPR013786">
    <property type="entry name" value="AcylCoA_DH/ox_N"/>
</dbReference>
<dbReference type="InterPro" id="IPR036250">
    <property type="entry name" value="AcylCo_DH-like_C"/>
</dbReference>
<evidence type="ECO:0000313" key="17">
    <source>
        <dbReference type="EMBL" id="BAA94833.1"/>
    </source>
</evidence>
<evidence type="ECO:0000256" key="2">
    <source>
        <dbReference type="ARBA" id="ARBA00022630"/>
    </source>
</evidence>
<feature type="binding site" evidence="19 20">
    <location>
        <position position="413"/>
    </location>
    <ligand>
        <name>FMN</name>
        <dbReference type="ChEBI" id="CHEBI:58210"/>
    </ligand>
</feature>
<evidence type="ECO:0000256" key="1">
    <source>
        <dbReference type="ARBA" id="ARBA00004496"/>
    </source>
</evidence>
<evidence type="ECO:0007829" key="20">
    <source>
        <dbReference type="PDB" id="5XDD"/>
    </source>
</evidence>
<dbReference type="PDBsum" id="5XDG"/>
<dbReference type="InterPro" id="IPR009100">
    <property type="entry name" value="AcylCoA_DH/oxidase_NM_dom_sf"/>
</dbReference>
<dbReference type="PANTHER" id="PTHR43884:SF12">
    <property type="entry name" value="ISOVALERYL-COA DEHYDROGENASE, MITOCHONDRIAL-RELATED"/>
    <property type="match status" value="1"/>
</dbReference>
<keyword evidence="3 19" id="KW-0288">FMN</keyword>
<gene>
    <name evidence="17" type="primary">tdsC</name>
</gene>
<dbReference type="PDB" id="5XB8">
    <property type="method" value="X-ray"/>
    <property type="resolution" value="1.79 A"/>
    <property type="chains" value="A/B/C/D=1-414"/>
</dbReference>
<dbReference type="PDBsum" id="5XDD"/>
<dbReference type="EC" id="1.14.14.21" evidence="9"/>
<dbReference type="PDB" id="5XDG">
    <property type="method" value="X-ray"/>
    <property type="resolution" value="1.75 A"/>
    <property type="chains" value="A/B/C/D=1-414"/>
</dbReference>
<comment type="similarity">
    <text evidence="8">Belongs to the DszC flavin monooxygenase family.</text>
</comment>
<keyword evidence="18 19" id="KW-0002">3D-structure</keyword>
<dbReference type="GO" id="GO:0005737">
    <property type="term" value="C:cytoplasm"/>
    <property type="evidence" value="ECO:0007669"/>
    <property type="project" value="UniProtKB-SubCell"/>
</dbReference>
<dbReference type="InterPro" id="IPR013107">
    <property type="entry name" value="Acyl-CoA_DH_C"/>
</dbReference>
<evidence type="ECO:0000256" key="6">
    <source>
        <dbReference type="ARBA" id="ARBA00023033"/>
    </source>
</evidence>
<feature type="binding site" evidence="19 20">
    <location>
        <position position="129"/>
    </location>
    <ligand>
        <name>FMN</name>
        <dbReference type="ChEBI" id="CHEBI:58210"/>
    </ligand>
</feature>
<dbReference type="GO" id="GO:0004497">
    <property type="term" value="F:monooxygenase activity"/>
    <property type="evidence" value="ECO:0007669"/>
    <property type="project" value="UniProtKB-KW"/>
</dbReference>
<dbReference type="Pfam" id="PF02771">
    <property type="entry name" value="Acyl-CoA_dh_N"/>
    <property type="match status" value="1"/>
</dbReference>
<feature type="binding site" evidence="19 20">
    <location>
        <position position="279"/>
    </location>
    <ligand>
        <name>FMN</name>
        <dbReference type="ChEBI" id="CHEBI:58210"/>
    </ligand>
</feature>
<dbReference type="SUPFAM" id="SSF56645">
    <property type="entry name" value="Acyl-CoA dehydrogenase NM domain-like"/>
    <property type="match status" value="1"/>
</dbReference>
<dbReference type="PDBsum" id="5XB8"/>
<evidence type="ECO:0000259" key="16">
    <source>
        <dbReference type="Pfam" id="PF08028"/>
    </source>
</evidence>
<evidence type="ECO:0007829" key="19">
    <source>
        <dbReference type="PDB" id="5XDB"/>
    </source>
</evidence>
<comment type="catalytic activity">
    <reaction evidence="11">
        <text>dibenzothiophene + FMNH2 + O2 = dibenzothiophene 5-oxide + FMN + H2O + H(+)</text>
        <dbReference type="Rhea" id="RHEA:49076"/>
        <dbReference type="ChEBI" id="CHEBI:15377"/>
        <dbReference type="ChEBI" id="CHEBI:15378"/>
        <dbReference type="ChEBI" id="CHEBI:15379"/>
        <dbReference type="ChEBI" id="CHEBI:23681"/>
        <dbReference type="ChEBI" id="CHEBI:23683"/>
        <dbReference type="ChEBI" id="CHEBI:57618"/>
        <dbReference type="ChEBI" id="CHEBI:58210"/>
    </reaction>
</comment>
<dbReference type="PDBsum" id="5XDE"/>
<comment type="pathway">
    <text evidence="7">Sulfur metabolism; dibenzothiophene degradation.</text>
</comment>
<feature type="domain" description="Acyl-CoA dehydrogenase/oxidase N-terminal" evidence="15">
    <location>
        <begin position="25"/>
        <end position="119"/>
    </location>
</feature>
<dbReference type="Gene3D" id="2.40.110.10">
    <property type="entry name" value="Butyryl-CoA Dehydrogenase, subunit A, domain 2"/>
    <property type="match status" value="1"/>
</dbReference>
<evidence type="ECO:0000256" key="7">
    <source>
        <dbReference type="ARBA" id="ARBA00034307"/>
    </source>
</evidence>
<feature type="binding site" evidence="20">
    <location>
        <position position="128"/>
    </location>
    <ligand>
        <name>FMN</name>
        <dbReference type="ChEBI" id="CHEBI:58210"/>
    </ligand>
</feature>
<keyword evidence="2 19" id="KW-0285">Flavoprotein</keyword>
<feature type="binding site" evidence="19 20">
    <location>
        <position position="126"/>
    </location>
    <ligand>
        <name>FMN</name>
        <dbReference type="ChEBI" id="CHEBI:58210"/>
    </ligand>
</feature>
<dbReference type="GO" id="GO:0008470">
    <property type="term" value="F:3-methylbutanoyl-CoA dehydrogenase activity"/>
    <property type="evidence" value="ECO:0007669"/>
    <property type="project" value="TreeGrafter"/>
</dbReference>
<accession>Q9LBX2</accession>
<feature type="binding site" evidence="19 20">
    <location>
        <position position="160"/>
    </location>
    <ligand>
        <name>FMN</name>
        <dbReference type="ChEBI" id="CHEBI:58210"/>
    </ligand>
</feature>
<dbReference type="Gene3D" id="1.10.540.10">
    <property type="entry name" value="Acyl-CoA dehydrogenase/oxidase, N-terminal domain"/>
    <property type="match status" value="1"/>
</dbReference>
<dbReference type="Pfam" id="PF08028">
    <property type="entry name" value="Acyl-CoA_dh_2"/>
    <property type="match status" value="1"/>
</dbReference>
<feature type="binding site" evidence="19 20">
    <location>
        <position position="365"/>
    </location>
    <ligand>
        <name>FMN</name>
        <dbReference type="ChEBI" id="CHEBI:58210"/>
    </ligand>
</feature>
<evidence type="ECO:0000256" key="4">
    <source>
        <dbReference type="ARBA" id="ARBA00022741"/>
    </source>
</evidence>
<evidence type="ECO:0000256" key="10">
    <source>
        <dbReference type="ARBA" id="ARBA00034345"/>
    </source>
</evidence>
<evidence type="ECO:0000256" key="11">
    <source>
        <dbReference type="ARBA" id="ARBA00047859"/>
    </source>
</evidence>
<dbReference type="PDB" id="5XDC">
    <property type="method" value="X-ray"/>
    <property type="resolution" value="1.58 A"/>
    <property type="chains" value="A/B/C/D=1-414"/>
</dbReference>
<dbReference type="PDB" id="5XDD">
    <property type="method" value="X-ray"/>
    <property type="resolution" value="1.90 A"/>
    <property type="chains" value="A/B/C/D=1-414"/>
</dbReference>
<reference evidence="17" key="1">
    <citation type="journal article" date="2000" name="Biochem. Biophys. Res. Commun.">
        <title>Operon structure and functional analysis of the genes encoding thermophilic desulfurizing enzymes of Paenibacillus sp. A11-2.</title>
        <authorList>
            <person name="Ishii Y."/>
            <person name="Konishi J."/>
            <person name="Okada H."/>
            <person name="Hirasawa K."/>
            <person name="Onaka T."/>
            <person name="Suzuki M."/>
        </authorList>
    </citation>
    <scope>NUCLEOTIDE SEQUENCE</scope>
    <source>
        <strain evidence="17">A11-2</strain>
    </source>
</reference>
<dbReference type="InterPro" id="IPR046373">
    <property type="entry name" value="Acyl-CoA_Oxase/DH_mid-dom_sf"/>
</dbReference>
<proteinExistence type="evidence at protein level"/>
<reference evidence="18 19" key="2">
    <citation type="journal article" date="2017" name="J. Biol. Chem.">
        <title>Crystal structures of TdsC, a dibenzothiophene monooxygenase from the thermophile &lt;i&gt;Paenibacillus&lt;/i&gt; sp. A11-2, reveal potential for expanding its substrate selectivity.</title>
        <authorList>
            <person name="Hino T."/>
            <person name="Hamamoto H."/>
            <person name="Suzuki H."/>
            <person name="Yagi H."/>
            <person name="Ohshiro T."/>
            <person name="Nagano S."/>
        </authorList>
    </citation>
    <scope>X-RAY CRYSTALLOGRAPHY (1.58 ANGSTROMS) IN COMPLEX WITH FMN</scope>
</reference>
<comment type="catalytic activity">
    <reaction evidence="13">
        <text>dibenzothiophene + 2 FMNH2 + 2 O2 = dibenzothiophene 5,5-dioxide + 2 FMN + 2 H2O + 2 H(+)</text>
        <dbReference type="Rhea" id="RHEA:49072"/>
        <dbReference type="ChEBI" id="CHEBI:15377"/>
        <dbReference type="ChEBI" id="CHEBI:15378"/>
        <dbReference type="ChEBI" id="CHEBI:15379"/>
        <dbReference type="ChEBI" id="CHEBI:23681"/>
        <dbReference type="ChEBI" id="CHEBI:57618"/>
        <dbReference type="ChEBI" id="CHEBI:58210"/>
        <dbReference type="ChEBI" id="CHEBI:90356"/>
        <dbReference type="EC" id="1.14.14.21"/>
    </reaction>
</comment>
<dbReference type="GO" id="GO:0050660">
    <property type="term" value="F:flavin adenine dinucleotide binding"/>
    <property type="evidence" value="ECO:0007669"/>
    <property type="project" value="InterPro"/>
</dbReference>
<evidence type="ECO:0000259" key="14">
    <source>
        <dbReference type="Pfam" id="PF02770"/>
    </source>
</evidence>
<dbReference type="PDB" id="5XDE">
    <property type="method" value="X-ray"/>
    <property type="resolution" value="1.60 A"/>
    <property type="chains" value="A/B/C/D=1-414"/>
</dbReference>
<dbReference type="PIRSF" id="PIRSF016578">
    <property type="entry name" value="HsaA"/>
    <property type="match status" value="1"/>
</dbReference>
<evidence type="ECO:0000259" key="15">
    <source>
        <dbReference type="Pfam" id="PF02771"/>
    </source>
</evidence>
<keyword evidence="4 19" id="KW-0547">Nucleotide-binding</keyword>
<dbReference type="GO" id="GO:0006552">
    <property type="term" value="P:L-leucine catabolic process"/>
    <property type="evidence" value="ECO:0007669"/>
    <property type="project" value="TreeGrafter"/>
</dbReference>
<comment type="catalytic activity">
    <reaction evidence="12">
        <text>dibenzothiophene 5-oxide + FMNH2 + O2 = dibenzothiophene 5,5-dioxide + FMN + H2O + H(+)</text>
        <dbReference type="Rhea" id="RHEA:49080"/>
        <dbReference type="ChEBI" id="CHEBI:15377"/>
        <dbReference type="ChEBI" id="CHEBI:15378"/>
        <dbReference type="ChEBI" id="CHEBI:15379"/>
        <dbReference type="ChEBI" id="CHEBI:23683"/>
        <dbReference type="ChEBI" id="CHEBI:57618"/>
        <dbReference type="ChEBI" id="CHEBI:58210"/>
        <dbReference type="ChEBI" id="CHEBI:90356"/>
    </reaction>
</comment>
<keyword evidence="5" id="KW-0560">Oxidoreductase</keyword>
<dbReference type="InterPro" id="IPR006091">
    <property type="entry name" value="Acyl-CoA_Oxase/DH_mid-dom"/>
</dbReference>
<dbReference type="SUPFAM" id="SSF47203">
    <property type="entry name" value="Acyl-CoA dehydrogenase C-terminal domain-like"/>
    <property type="match status" value="1"/>
</dbReference>